<feature type="coiled-coil region" evidence="3">
    <location>
        <begin position="117"/>
        <end position="144"/>
    </location>
</feature>
<protein>
    <submittedName>
        <fullName evidence="6">DNA replication factor Cdt1 isoform X1</fullName>
    </submittedName>
</protein>
<dbReference type="CDD" id="cd08767">
    <property type="entry name" value="Cdt1_c"/>
    <property type="match status" value="1"/>
</dbReference>
<dbReference type="RefSeq" id="XP_030760642.1">
    <property type="nucleotide sequence ID" value="XM_030904782.1"/>
</dbReference>
<keyword evidence="3" id="KW-0175">Coiled coil</keyword>
<dbReference type="GO" id="GO:0070182">
    <property type="term" value="F:DNA polymerase binding"/>
    <property type="evidence" value="ECO:0007669"/>
    <property type="project" value="TreeGrafter"/>
</dbReference>
<evidence type="ECO:0000256" key="3">
    <source>
        <dbReference type="SAM" id="Coils"/>
    </source>
</evidence>
<dbReference type="InterPro" id="IPR045173">
    <property type="entry name" value="Cdt1"/>
</dbReference>
<dbReference type="FunCoup" id="A0A6J2YAY8">
    <property type="interactions" value="1190"/>
</dbReference>
<dbReference type="InParanoid" id="A0A6J2YAY8"/>
<dbReference type="InterPro" id="IPR014939">
    <property type="entry name" value="CDT1_Gemini-bd-like"/>
</dbReference>
<accession>A0A6J2YAY8</accession>
<dbReference type="Pfam" id="PF08839">
    <property type="entry name" value="CDT1"/>
    <property type="match status" value="1"/>
</dbReference>
<evidence type="ECO:0000256" key="2">
    <source>
        <dbReference type="ARBA" id="ARBA00023306"/>
    </source>
</evidence>
<keyword evidence="5" id="KW-1185">Reference proteome</keyword>
<comment type="similarity">
    <text evidence="1">Belongs to the Cdt1 family.</text>
</comment>
<dbReference type="AlphaFoldDB" id="A0A6J2YAY8"/>
<dbReference type="Gene3D" id="1.10.10.1420">
    <property type="entry name" value="DNA replication factor Cdt1, C-terminal WH domain"/>
    <property type="match status" value="1"/>
</dbReference>
<evidence type="ECO:0000313" key="5">
    <source>
        <dbReference type="Proteomes" id="UP000504635"/>
    </source>
</evidence>
<dbReference type="CDD" id="cd08674">
    <property type="entry name" value="Cdt1_m"/>
    <property type="match status" value="1"/>
</dbReference>
<proteinExistence type="inferred from homology"/>
<dbReference type="GO" id="GO:0005634">
    <property type="term" value="C:nucleus"/>
    <property type="evidence" value="ECO:0007669"/>
    <property type="project" value="TreeGrafter"/>
</dbReference>
<dbReference type="GO" id="GO:0030174">
    <property type="term" value="P:regulation of DNA-templated DNA replication initiation"/>
    <property type="evidence" value="ECO:0007669"/>
    <property type="project" value="InterPro"/>
</dbReference>
<dbReference type="InterPro" id="IPR038090">
    <property type="entry name" value="Cdt1_C_WH_dom_sf"/>
</dbReference>
<dbReference type="GO" id="GO:0000076">
    <property type="term" value="P:DNA replication checkpoint signaling"/>
    <property type="evidence" value="ECO:0007669"/>
    <property type="project" value="TreeGrafter"/>
</dbReference>
<dbReference type="GO" id="GO:0003677">
    <property type="term" value="F:DNA binding"/>
    <property type="evidence" value="ECO:0007669"/>
    <property type="project" value="InterPro"/>
</dbReference>
<organism evidence="5 6">
    <name type="scientific">Sitophilus oryzae</name>
    <name type="common">Rice weevil</name>
    <name type="synonym">Curculio oryzae</name>
    <dbReference type="NCBI Taxonomy" id="7048"/>
    <lineage>
        <taxon>Eukaryota</taxon>
        <taxon>Metazoa</taxon>
        <taxon>Ecdysozoa</taxon>
        <taxon>Arthropoda</taxon>
        <taxon>Hexapoda</taxon>
        <taxon>Insecta</taxon>
        <taxon>Pterygota</taxon>
        <taxon>Neoptera</taxon>
        <taxon>Endopterygota</taxon>
        <taxon>Coleoptera</taxon>
        <taxon>Polyphaga</taxon>
        <taxon>Cucujiformia</taxon>
        <taxon>Curculionidae</taxon>
        <taxon>Dryophthorinae</taxon>
        <taxon>Sitophilus</taxon>
    </lineage>
</organism>
<name>A0A6J2YAY8_SITOR</name>
<dbReference type="GO" id="GO:0071163">
    <property type="term" value="P:DNA replication preinitiation complex assembly"/>
    <property type="evidence" value="ECO:0007669"/>
    <property type="project" value="InterPro"/>
</dbReference>
<dbReference type="OrthoDB" id="341730at2759"/>
<dbReference type="GeneID" id="115885773"/>
<dbReference type="SMART" id="SM01075">
    <property type="entry name" value="CDT1"/>
    <property type="match status" value="1"/>
</dbReference>
<dbReference type="KEGG" id="soy:115885773"/>
<dbReference type="PANTHER" id="PTHR28637:SF1">
    <property type="entry name" value="DNA REPLICATION FACTOR CDT1"/>
    <property type="match status" value="1"/>
</dbReference>
<gene>
    <name evidence="6" type="primary">LOC115885773</name>
</gene>
<dbReference type="SUPFAM" id="SSF46785">
    <property type="entry name" value="Winged helix' DNA-binding domain"/>
    <property type="match status" value="1"/>
</dbReference>
<evidence type="ECO:0000313" key="6">
    <source>
        <dbReference type="RefSeq" id="XP_030760642.1"/>
    </source>
</evidence>
<dbReference type="PANTHER" id="PTHR28637">
    <property type="entry name" value="DNA REPLICATION FACTOR CDT1"/>
    <property type="match status" value="1"/>
</dbReference>
<reference evidence="6" key="1">
    <citation type="submission" date="2025-08" db="UniProtKB">
        <authorList>
            <consortium name="RefSeq"/>
        </authorList>
    </citation>
    <scope>IDENTIFICATION</scope>
    <source>
        <tissue evidence="6">Gonads</tissue>
    </source>
</reference>
<keyword evidence="2" id="KW-0131">Cell cycle</keyword>
<dbReference type="GO" id="GO:0000278">
    <property type="term" value="P:mitotic cell cycle"/>
    <property type="evidence" value="ECO:0007669"/>
    <property type="project" value="TreeGrafter"/>
</dbReference>
<dbReference type="Proteomes" id="UP000504635">
    <property type="component" value="Unplaced"/>
</dbReference>
<dbReference type="InterPro" id="IPR036390">
    <property type="entry name" value="WH_DNA-bd_sf"/>
</dbReference>
<evidence type="ECO:0000256" key="1">
    <source>
        <dbReference type="ARBA" id="ARBA00008356"/>
    </source>
</evidence>
<evidence type="ECO:0000259" key="4">
    <source>
        <dbReference type="SMART" id="SM01075"/>
    </source>
</evidence>
<dbReference type="InterPro" id="IPR032054">
    <property type="entry name" value="Cdt1_C"/>
</dbReference>
<dbReference type="Pfam" id="PF16679">
    <property type="entry name" value="CDT1_C"/>
    <property type="match status" value="1"/>
</dbReference>
<sequence>MAQPSVACYFNNRKRIAAEDIKISQARKVLILDSNEIKTPLKEGLDTHKGIILSNVPQDQPSLYNGESSEKIQKLQEEKIGESKIVKISSSVSKVTLKKIVRSKTRKLKSSTNNTNIQELFNKMNKATTVLSEEQSELISAQEKTPECKLHVTPPSTPTKINAMDKVIRDGPSLKEIKNKMTRSARLSELKASLNRFQDKEKQLKEIEKKTSQIPESPKLKGFRTIELEVQTSPQKVFSPEQAYLSPKKDGSSVRKNLLNLLTPTKNALALPLLSVSKELFAETSKPGLTLPYKYRFLAEIFRAIDTVAQILFNRKEVITFRKLKPAVEEMLKRNFMEKHLAQIKTVYPDSFVFSQEQLKLFGMGMRAEQWELVIKPNIGDNDSMTAEHMLERKRKLYNILLDKVKDYHQEFLMTLDVPLQIPKDKVTRWHPEFDIEKVPDFELSSIPQAPCEDKITTGKDVLERARVLFNCNTRMETALQKLKEAKQTQTPVPAADTCKAMPQSLLKGIPPALLEKVRQKQAAKALLSMTRSADKEKEVQIYSRLPELARLTRNLFVSEKKSVLLLETVVDKLGNCYRGNLTKTEMEDHLKVIATEVPSWMVFHNIRNKVYVKINKNADLSLVVNKLDMLCKQKNET</sequence>
<feature type="domain" description="CDT1 Geminin-binding" evidence="4">
    <location>
        <begin position="291"/>
        <end position="449"/>
    </location>
</feature>